<name>A0A7J7E634_DICBM</name>
<feature type="compositionally biased region" description="Polar residues" evidence="1">
    <location>
        <begin position="354"/>
        <end position="365"/>
    </location>
</feature>
<evidence type="ECO:0000313" key="3">
    <source>
        <dbReference type="Proteomes" id="UP000551758"/>
    </source>
</evidence>
<keyword evidence="3" id="KW-1185">Reference proteome</keyword>
<dbReference type="Proteomes" id="UP000551758">
    <property type="component" value="Unassembled WGS sequence"/>
</dbReference>
<evidence type="ECO:0000256" key="1">
    <source>
        <dbReference type="SAM" id="MobiDB-lite"/>
    </source>
</evidence>
<sequence length="409" mass="43449">MPSVTVRGLAWACSEAPASSCTCRGCFCSNAGRGGRAEPRPLLRNPAGGKVGCCGASVGGMKVKAEAGALSSVTDSSLRLPVHRWKGPGDCAGQRTGKRRDSPCSEDTPPPAPTPRFPWHGLQLHSPFAPLSDHNRSQEFNCSSLCREFPPLPPPPPMSSRSWDTRRGSLHLPLGEPSISPFGAPVRFTASNSSLILRGYPRPAPFGPLRKPGWVDRPGARFCAPQAGPCTLEARVAAPDCEVRNGRKLQPLSRAKCFSSFTRGAPALCGQRDPRASGVLAEEQAQVSLPPERCRGWRLGSWLHKHPHPSTCPRLPAPLAAAADSCRPPSESSQAGPILSLLPTEEATKPRHSTPCSESANTARSQPWEKGLGPGVWRNSLDSVLPLRAKLGGAVLRGAKGYLLQQPAA</sequence>
<dbReference type="AlphaFoldDB" id="A0A7J7E634"/>
<reference evidence="2 3" key="1">
    <citation type="journal article" date="2020" name="Mol. Biol. Evol.">
        <title>Interspecific Gene Flow and the Evolution of Specialization in Black and White Rhinoceros.</title>
        <authorList>
            <person name="Moodley Y."/>
            <person name="Westbury M.V."/>
            <person name="Russo I.M."/>
            <person name="Gopalakrishnan S."/>
            <person name="Rakotoarivelo A."/>
            <person name="Olsen R.A."/>
            <person name="Prost S."/>
            <person name="Tunstall T."/>
            <person name="Ryder O.A."/>
            <person name="Dalen L."/>
            <person name="Bruford M.W."/>
        </authorList>
    </citation>
    <scope>NUCLEOTIDE SEQUENCE [LARGE SCALE GENOMIC DNA]</scope>
    <source>
        <strain evidence="2">SBR-YM</strain>
        <tissue evidence="2">Skin</tissue>
    </source>
</reference>
<feature type="region of interest" description="Disordered" evidence="1">
    <location>
        <begin position="84"/>
        <end position="121"/>
    </location>
</feature>
<evidence type="ECO:0000313" key="2">
    <source>
        <dbReference type="EMBL" id="KAF5911167.1"/>
    </source>
</evidence>
<gene>
    <name evidence="2" type="ORF">HPG69_019532</name>
</gene>
<accession>A0A7J7E634</accession>
<feature type="region of interest" description="Disordered" evidence="1">
    <location>
        <begin position="347"/>
        <end position="375"/>
    </location>
</feature>
<dbReference type="EMBL" id="JACDTQ010004021">
    <property type="protein sequence ID" value="KAF5911167.1"/>
    <property type="molecule type" value="Genomic_DNA"/>
</dbReference>
<protein>
    <submittedName>
        <fullName evidence="2">Uncharacterized protein</fullName>
    </submittedName>
</protein>
<organism evidence="2 3">
    <name type="scientific">Diceros bicornis minor</name>
    <name type="common">South-central black rhinoceros</name>
    <dbReference type="NCBI Taxonomy" id="77932"/>
    <lineage>
        <taxon>Eukaryota</taxon>
        <taxon>Metazoa</taxon>
        <taxon>Chordata</taxon>
        <taxon>Craniata</taxon>
        <taxon>Vertebrata</taxon>
        <taxon>Euteleostomi</taxon>
        <taxon>Mammalia</taxon>
        <taxon>Eutheria</taxon>
        <taxon>Laurasiatheria</taxon>
        <taxon>Perissodactyla</taxon>
        <taxon>Rhinocerotidae</taxon>
        <taxon>Diceros</taxon>
    </lineage>
</organism>
<comment type="caution">
    <text evidence="2">The sequence shown here is derived from an EMBL/GenBank/DDBJ whole genome shotgun (WGS) entry which is preliminary data.</text>
</comment>
<proteinExistence type="predicted"/>